<dbReference type="Proteomes" id="UP000515917">
    <property type="component" value="Chromosome"/>
</dbReference>
<dbReference type="KEGG" id="ifl:C1H71_02735"/>
<name>A0A7G3G5P5_9NEIS</name>
<dbReference type="GO" id="GO:0006351">
    <property type="term" value="P:DNA-templated transcription"/>
    <property type="evidence" value="ECO:0007669"/>
    <property type="project" value="InterPro"/>
</dbReference>
<accession>A0A7G3G5P5</accession>
<evidence type="ECO:0000259" key="1">
    <source>
        <dbReference type="Pfam" id="PF03118"/>
    </source>
</evidence>
<evidence type="ECO:0000313" key="2">
    <source>
        <dbReference type="EMBL" id="QBC42576.1"/>
    </source>
</evidence>
<gene>
    <name evidence="2" type="ORF">C1H71_02735</name>
</gene>
<protein>
    <recommendedName>
        <fullName evidence="1">RNA polymerase alpha subunit C-terminal domain-containing protein</fullName>
    </recommendedName>
</protein>
<feature type="domain" description="RNA polymerase alpha subunit C-terminal" evidence="1">
    <location>
        <begin position="13"/>
        <end position="66"/>
    </location>
</feature>
<reference evidence="2 3" key="1">
    <citation type="submission" date="2018-01" db="EMBL/GenBank/DDBJ databases">
        <title>Genome sequence of Iodobacter sp. strain PCH194 isolated from Indian Trans-Himalaya.</title>
        <authorList>
            <person name="Kumar V."/>
            <person name="Thakur V."/>
            <person name="Kumar S."/>
            <person name="Singh D."/>
        </authorList>
    </citation>
    <scope>NUCLEOTIDE SEQUENCE [LARGE SCALE GENOMIC DNA]</scope>
    <source>
        <strain evidence="2 3">PCH194</strain>
    </source>
</reference>
<dbReference type="EMBL" id="CP025781">
    <property type="protein sequence ID" value="QBC42576.1"/>
    <property type="molecule type" value="Genomic_DNA"/>
</dbReference>
<dbReference type="InterPro" id="IPR011260">
    <property type="entry name" value="RNAP_asu_C"/>
</dbReference>
<evidence type="ECO:0000313" key="3">
    <source>
        <dbReference type="Proteomes" id="UP000515917"/>
    </source>
</evidence>
<sequence length="84" mass="9477">MVIDVNAPLDVTLNLPADDLDMTVRTMSYLRAERIHLIGELVQLTEQEIESFSGRKTVQEIKDTLALYGLTLGMKLDNWTSPLD</sequence>
<dbReference type="SUPFAM" id="SSF47789">
    <property type="entry name" value="C-terminal domain of RNA polymerase alpha subunit"/>
    <property type="match status" value="1"/>
</dbReference>
<dbReference type="Gene3D" id="1.10.150.20">
    <property type="entry name" value="5' to 3' exonuclease, C-terminal subdomain"/>
    <property type="match status" value="1"/>
</dbReference>
<keyword evidence="3" id="KW-1185">Reference proteome</keyword>
<dbReference type="GO" id="GO:0003677">
    <property type="term" value="F:DNA binding"/>
    <property type="evidence" value="ECO:0007669"/>
    <property type="project" value="InterPro"/>
</dbReference>
<dbReference type="RefSeq" id="WP_130105197.1">
    <property type="nucleotide sequence ID" value="NZ_CP025781.1"/>
</dbReference>
<proteinExistence type="predicted"/>
<dbReference type="AlphaFoldDB" id="A0A7G3G5P5"/>
<dbReference type="GO" id="GO:0003899">
    <property type="term" value="F:DNA-directed RNA polymerase activity"/>
    <property type="evidence" value="ECO:0007669"/>
    <property type="project" value="InterPro"/>
</dbReference>
<organism evidence="2 3">
    <name type="scientific">Iodobacter fluviatilis</name>
    <dbReference type="NCBI Taxonomy" id="537"/>
    <lineage>
        <taxon>Bacteria</taxon>
        <taxon>Pseudomonadati</taxon>
        <taxon>Pseudomonadota</taxon>
        <taxon>Betaproteobacteria</taxon>
        <taxon>Neisseriales</taxon>
        <taxon>Chitinibacteraceae</taxon>
        <taxon>Iodobacter</taxon>
    </lineage>
</organism>
<dbReference type="Pfam" id="PF03118">
    <property type="entry name" value="RNA_pol_A_CTD"/>
    <property type="match status" value="1"/>
</dbReference>